<dbReference type="Gene3D" id="3.40.220.10">
    <property type="entry name" value="Leucine Aminopeptidase, subunit E, domain 1"/>
    <property type="match status" value="1"/>
</dbReference>
<dbReference type="PROSITE" id="PS51154">
    <property type="entry name" value="MACRO"/>
    <property type="match status" value="1"/>
</dbReference>
<dbReference type="PANTHER" id="PTHR11106">
    <property type="entry name" value="GANGLIOSIDE INDUCED DIFFERENTIATION ASSOCIATED PROTEIN 2-RELATED"/>
    <property type="match status" value="1"/>
</dbReference>
<dbReference type="EMBL" id="KN822942">
    <property type="protein sequence ID" value="KIO34566.1"/>
    <property type="molecule type" value="Genomic_DNA"/>
</dbReference>
<dbReference type="OrthoDB" id="6077599at2759"/>
<dbReference type="PANTHER" id="PTHR11106:SF27">
    <property type="entry name" value="MACRO DOMAIN-CONTAINING PROTEIN"/>
    <property type="match status" value="1"/>
</dbReference>
<feature type="compositionally biased region" description="Basic and acidic residues" evidence="1">
    <location>
        <begin position="219"/>
        <end position="231"/>
    </location>
</feature>
<dbReference type="InterPro" id="IPR043472">
    <property type="entry name" value="Macro_dom-like"/>
</dbReference>
<feature type="domain" description="Macro" evidence="2">
    <location>
        <begin position="65"/>
        <end position="235"/>
    </location>
</feature>
<feature type="region of interest" description="Disordered" evidence="1">
    <location>
        <begin position="219"/>
        <end position="246"/>
    </location>
</feature>
<dbReference type="SMART" id="SM00506">
    <property type="entry name" value="A1pp"/>
    <property type="match status" value="1"/>
</dbReference>
<proteinExistence type="predicted"/>
<reference evidence="4" key="2">
    <citation type="submission" date="2015-01" db="EMBL/GenBank/DDBJ databases">
        <title>Evolutionary Origins and Diversification of the Mycorrhizal Mutualists.</title>
        <authorList>
            <consortium name="DOE Joint Genome Institute"/>
            <consortium name="Mycorrhizal Genomics Consortium"/>
            <person name="Kohler A."/>
            <person name="Kuo A."/>
            <person name="Nagy L.G."/>
            <person name="Floudas D."/>
            <person name="Copeland A."/>
            <person name="Barry K.W."/>
            <person name="Cichocki N."/>
            <person name="Veneault-Fourrey C."/>
            <person name="LaButti K."/>
            <person name="Lindquist E.A."/>
            <person name="Lipzen A."/>
            <person name="Lundell T."/>
            <person name="Morin E."/>
            <person name="Murat C."/>
            <person name="Riley R."/>
            <person name="Ohm R."/>
            <person name="Sun H."/>
            <person name="Tunlid A."/>
            <person name="Henrissat B."/>
            <person name="Grigoriev I.V."/>
            <person name="Hibbett D.S."/>
            <person name="Martin F."/>
        </authorList>
    </citation>
    <scope>NUCLEOTIDE SEQUENCE [LARGE SCALE GENOMIC DNA]</scope>
    <source>
        <strain evidence="4">MUT 4182</strain>
    </source>
</reference>
<feature type="compositionally biased region" description="Acidic residues" evidence="1">
    <location>
        <begin position="232"/>
        <end position="241"/>
    </location>
</feature>
<evidence type="ECO:0000256" key="1">
    <source>
        <dbReference type="SAM" id="MobiDB-lite"/>
    </source>
</evidence>
<name>A0A0C3QX28_9AGAM</name>
<protein>
    <recommendedName>
        <fullName evidence="2">Macro domain-containing protein</fullName>
    </recommendedName>
</protein>
<accession>A0A0C3QX28</accession>
<evidence type="ECO:0000313" key="4">
    <source>
        <dbReference type="Proteomes" id="UP000054248"/>
    </source>
</evidence>
<dbReference type="Pfam" id="PF01661">
    <property type="entry name" value="Macro"/>
    <property type="match status" value="1"/>
</dbReference>
<keyword evidence="4" id="KW-1185">Reference proteome</keyword>
<sequence>MKIRAGKVTAAFKAATKSIQNAFAPPTSMRGFYARPPPPPVLNLGRIPALRVHYDSGTLEKAERPEWENVDEEVLEKVSILKYDITRLRIDAIVNAANSSLLGGGGVDGAIHRAAGSGLLAECRKLDGCEVGEAKITKGYRLPAAHIIHTVGPIFDEYRTEKEAAELLRSCYTNSLKLAVEKELKTIAFCSISTGVYGYPMDSATKEAMAATRTFLDSEEGKKSTVERDDITNDDGPDEQAQESSEGNRYILGVKWWCLSCNRFQAGSSKMRLSGQVGANGQDSLDVSPDEQCQETALRVKSRGCNGIFKSLFLWILTVPEKKSINLPFTEVHKTGESVGEVFRHSTISTWERRDIILEGADGCVNEPELVPLLSTGRGLERGSVHQNTPRDLRVVVERDQEFPPVQRRPTENSDTGLKEPSIENLFFDFFGGDTVSKAYASPSARPGQKRSWAWCGRLKFRREQNASTIGQGESSRFIREAARLCRDMDQLELPPLLAQTVPEFEPQSLRSIQLLGNFWVLFPARHVVKGYEDFFYDDIGTFN</sequence>
<dbReference type="STRING" id="1051891.A0A0C3QX28"/>
<gene>
    <name evidence="3" type="ORF">M407DRAFT_209785</name>
</gene>
<evidence type="ECO:0000313" key="3">
    <source>
        <dbReference type="EMBL" id="KIO34566.1"/>
    </source>
</evidence>
<reference evidence="3 4" key="1">
    <citation type="submission" date="2014-04" db="EMBL/GenBank/DDBJ databases">
        <authorList>
            <consortium name="DOE Joint Genome Institute"/>
            <person name="Kuo A."/>
            <person name="Girlanda M."/>
            <person name="Perotto S."/>
            <person name="Kohler A."/>
            <person name="Nagy L.G."/>
            <person name="Floudas D."/>
            <person name="Copeland A."/>
            <person name="Barry K.W."/>
            <person name="Cichocki N."/>
            <person name="Veneault-Fourrey C."/>
            <person name="LaButti K."/>
            <person name="Lindquist E.A."/>
            <person name="Lipzen A."/>
            <person name="Lundell T."/>
            <person name="Morin E."/>
            <person name="Murat C."/>
            <person name="Sun H."/>
            <person name="Tunlid A."/>
            <person name="Henrissat B."/>
            <person name="Grigoriev I.V."/>
            <person name="Hibbett D.S."/>
            <person name="Martin F."/>
            <person name="Nordberg H.P."/>
            <person name="Cantor M.N."/>
            <person name="Hua S.X."/>
        </authorList>
    </citation>
    <scope>NUCLEOTIDE SEQUENCE [LARGE SCALE GENOMIC DNA]</scope>
    <source>
        <strain evidence="3 4">MUT 4182</strain>
    </source>
</reference>
<dbReference type="Proteomes" id="UP000054248">
    <property type="component" value="Unassembled WGS sequence"/>
</dbReference>
<evidence type="ECO:0000259" key="2">
    <source>
        <dbReference type="PROSITE" id="PS51154"/>
    </source>
</evidence>
<organism evidence="3 4">
    <name type="scientific">Tulasnella calospora MUT 4182</name>
    <dbReference type="NCBI Taxonomy" id="1051891"/>
    <lineage>
        <taxon>Eukaryota</taxon>
        <taxon>Fungi</taxon>
        <taxon>Dikarya</taxon>
        <taxon>Basidiomycota</taxon>
        <taxon>Agaricomycotina</taxon>
        <taxon>Agaricomycetes</taxon>
        <taxon>Cantharellales</taxon>
        <taxon>Tulasnellaceae</taxon>
        <taxon>Tulasnella</taxon>
    </lineage>
</organism>
<dbReference type="HOGENOM" id="CLU_500774_0_0_1"/>
<dbReference type="CDD" id="cd02908">
    <property type="entry name" value="Macro_OAADPr_deacetylase"/>
    <property type="match status" value="1"/>
</dbReference>
<dbReference type="SUPFAM" id="SSF52949">
    <property type="entry name" value="Macro domain-like"/>
    <property type="match status" value="1"/>
</dbReference>
<dbReference type="InterPro" id="IPR002589">
    <property type="entry name" value="Macro_dom"/>
</dbReference>
<dbReference type="AlphaFoldDB" id="A0A0C3QX28"/>